<keyword evidence="2" id="KW-0812">Transmembrane</keyword>
<feature type="transmembrane region" description="Helical" evidence="2">
    <location>
        <begin position="32"/>
        <end position="56"/>
    </location>
</feature>
<evidence type="ECO:0000313" key="4">
    <source>
        <dbReference type="Proteomes" id="UP000625711"/>
    </source>
</evidence>
<feature type="region of interest" description="Disordered" evidence="1">
    <location>
        <begin position="87"/>
        <end position="119"/>
    </location>
</feature>
<protein>
    <submittedName>
        <fullName evidence="3">Uncharacterized protein</fullName>
    </submittedName>
</protein>
<dbReference type="OrthoDB" id="6749095at2759"/>
<keyword evidence="2" id="KW-0472">Membrane</keyword>
<comment type="caution">
    <text evidence="3">The sequence shown here is derived from an EMBL/GenBank/DDBJ whole genome shotgun (WGS) entry which is preliminary data.</text>
</comment>
<reference evidence="3" key="1">
    <citation type="submission" date="2020-08" db="EMBL/GenBank/DDBJ databases">
        <title>Genome sequencing and assembly of the red palm weevil Rhynchophorus ferrugineus.</title>
        <authorList>
            <person name="Dias G.B."/>
            <person name="Bergman C.M."/>
            <person name="Manee M."/>
        </authorList>
    </citation>
    <scope>NUCLEOTIDE SEQUENCE</scope>
    <source>
        <strain evidence="3">AA-2017</strain>
        <tissue evidence="3">Whole larva</tissue>
    </source>
</reference>
<evidence type="ECO:0000313" key="3">
    <source>
        <dbReference type="EMBL" id="KAF7270345.1"/>
    </source>
</evidence>
<proteinExistence type="predicted"/>
<keyword evidence="2" id="KW-1133">Transmembrane helix</keyword>
<dbReference type="EMBL" id="JAACXV010014111">
    <property type="protein sequence ID" value="KAF7270345.1"/>
    <property type="molecule type" value="Genomic_DNA"/>
</dbReference>
<evidence type="ECO:0000256" key="2">
    <source>
        <dbReference type="SAM" id="Phobius"/>
    </source>
</evidence>
<name>A0A834M8E6_RHYFE</name>
<organism evidence="3 4">
    <name type="scientific">Rhynchophorus ferrugineus</name>
    <name type="common">Red palm weevil</name>
    <name type="synonym">Curculio ferrugineus</name>
    <dbReference type="NCBI Taxonomy" id="354439"/>
    <lineage>
        <taxon>Eukaryota</taxon>
        <taxon>Metazoa</taxon>
        <taxon>Ecdysozoa</taxon>
        <taxon>Arthropoda</taxon>
        <taxon>Hexapoda</taxon>
        <taxon>Insecta</taxon>
        <taxon>Pterygota</taxon>
        <taxon>Neoptera</taxon>
        <taxon>Endopterygota</taxon>
        <taxon>Coleoptera</taxon>
        <taxon>Polyphaga</taxon>
        <taxon>Cucujiformia</taxon>
        <taxon>Curculionidae</taxon>
        <taxon>Dryophthorinae</taxon>
        <taxon>Rhynchophorus</taxon>
    </lineage>
</organism>
<dbReference type="AlphaFoldDB" id="A0A834M8E6"/>
<sequence>MDNTLETLWKMEEKSSTSPNIEELIQDENNQVATVVIFVIVSVLVIVLIFLMAIFIDCRQQKIHDAKIKSLRKRARRKIQRVIPKLPTIGESRKKEDEQNIVDHMQAAEPTASSSSDIP</sequence>
<accession>A0A834M8E6</accession>
<dbReference type="Proteomes" id="UP000625711">
    <property type="component" value="Unassembled WGS sequence"/>
</dbReference>
<gene>
    <name evidence="3" type="ORF">GWI33_016671</name>
</gene>
<keyword evidence="4" id="KW-1185">Reference proteome</keyword>
<evidence type="ECO:0000256" key="1">
    <source>
        <dbReference type="SAM" id="MobiDB-lite"/>
    </source>
</evidence>